<reference evidence="2" key="1">
    <citation type="journal article" date="2019" name="Int. J. Syst. Evol. Microbiol.">
        <title>The Global Catalogue of Microorganisms (GCM) 10K type strain sequencing project: providing services to taxonomists for standard genome sequencing and annotation.</title>
        <authorList>
            <consortium name="The Broad Institute Genomics Platform"/>
            <consortium name="The Broad Institute Genome Sequencing Center for Infectious Disease"/>
            <person name="Wu L."/>
            <person name="Ma J."/>
        </authorList>
    </citation>
    <scope>NUCLEOTIDE SEQUENCE [LARGE SCALE GENOMIC DNA]</scope>
    <source>
        <strain evidence="2">CECT 8289</strain>
    </source>
</reference>
<evidence type="ECO:0000313" key="2">
    <source>
        <dbReference type="Proteomes" id="UP001595907"/>
    </source>
</evidence>
<gene>
    <name evidence="1" type="ORF">ACFOWM_00635</name>
</gene>
<evidence type="ECO:0000313" key="1">
    <source>
        <dbReference type="EMBL" id="MFC4261368.1"/>
    </source>
</evidence>
<comment type="caution">
    <text evidence="1">The sequence shown here is derived from an EMBL/GenBank/DDBJ whole genome shotgun (WGS) entry which is preliminary data.</text>
</comment>
<dbReference type="EMBL" id="JBHSCZ010000001">
    <property type="protein sequence ID" value="MFC4261368.1"/>
    <property type="molecule type" value="Genomic_DNA"/>
</dbReference>
<sequence>MRNFLFSVLLAVSFTNSWSQSINTEKIDFENIISPKIPTPEGSRFYAVKVQSPYNVTTESIIAKAKAEHQQALKDYDNTVLESEKAYAKKLKDYDGEVLKAKEKYALENEAFKKMTLIERLAMTDQGKTPKLVIPSKPEYYKPSEPVYKEPNLKDFVIINNDVLAGQINLNGFERGNAVVDININLAAVKFQDNAGQTFANQPTKLVVKVNGVEKTNVTLFEKFEFISSSPTNNINQAAEERNYLNKVMTYLNKYLNEQYGYQAVKDVLAIEYVKNKGDYDDLEKAHIYVTTNLKKLAATTDNDMKQVALTNMQKGIDIWTQTLAKIEYKNPKAIYNAKIARFIFFNLIKINIALNKKTEAEKYLNSLQENLVDIKLSSDEKTTLAQLEKQIYKK</sequence>
<dbReference type="Proteomes" id="UP001595907">
    <property type="component" value="Unassembled WGS sequence"/>
</dbReference>
<name>A0ABV8QNS0_9BACT</name>
<dbReference type="RefSeq" id="WP_379705583.1">
    <property type="nucleotide sequence ID" value="NZ_JBHSCZ010000001.1"/>
</dbReference>
<keyword evidence="2" id="KW-1185">Reference proteome</keyword>
<organism evidence="1 2">
    <name type="scientific">Ferruginibacter yonginensis</name>
    <dbReference type="NCBI Taxonomy" id="1310416"/>
    <lineage>
        <taxon>Bacteria</taxon>
        <taxon>Pseudomonadati</taxon>
        <taxon>Bacteroidota</taxon>
        <taxon>Chitinophagia</taxon>
        <taxon>Chitinophagales</taxon>
        <taxon>Chitinophagaceae</taxon>
        <taxon>Ferruginibacter</taxon>
    </lineage>
</organism>
<accession>A0ABV8QNS0</accession>
<proteinExistence type="predicted"/>
<protein>
    <submittedName>
        <fullName evidence="1">Uncharacterized protein</fullName>
    </submittedName>
</protein>